<evidence type="ECO:0000313" key="3">
    <source>
        <dbReference type="Proteomes" id="UP000001072"/>
    </source>
</evidence>
<dbReference type="RefSeq" id="XP_007412859.1">
    <property type="nucleotide sequence ID" value="XM_007412797.1"/>
</dbReference>
<feature type="compositionally biased region" description="Polar residues" evidence="1">
    <location>
        <begin position="70"/>
        <end position="88"/>
    </location>
</feature>
<dbReference type="GeneID" id="18930414"/>
<reference evidence="3" key="1">
    <citation type="journal article" date="2011" name="Proc. Natl. Acad. Sci. U.S.A.">
        <title>Obligate biotrophy features unraveled by the genomic analysis of rust fungi.</title>
        <authorList>
            <person name="Duplessis S."/>
            <person name="Cuomo C.A."/>
            <person name="Lin Y.-C."/>
            <person name="Aerts A."/>
            <person name="Tisserant E."/>
            <person name="Veneault-Fourrey C."/>
            <person name="Joly D.L."/>
            <person name="Hacquard S."/>
            <person name="Amselem J."/>
            <person name="Cantarel B.L."/>
            <person name="Chiu R."/>
            <person name="Coutinho P.M."/>
            <person name="Feau N."/>
            <person name="Field M."/>
            <person name="Frey P."/>
            <person name="Gelhaye E."/>
            <person name="Goldberg J."/>
            <person name="Grabherr M.G."/>
            <person name="Kodira C.D."/>
            <person name="Kohler A."/>
            <person name="Kuees U."/>
            <person name="Lindquist E.A."/>
            <person name="Lucas S.M."/>
            <person name="Mago R."/>
            <person name="Mauceli E."/>
            <person name="Morin E."/>
            <person name="Murat C."/>
            <person name="Pangilinan J.L."/>
            <person name="Park R."/>
            <person name="Pearson M."/>
            <person name="Quesneville H."/>
            <person name="Rouhier N."/>
            <person name="Sakthikumar S."/>
            <person name="Salamov A.A."/>
            <person name="Schmutz J."/>
            <person name="Selles B."/>
            <person name="Shapiro H."/>
            <person name="Tanguay P."/>
            <person name="Tuskan G.A."/>
            <person name="Henrissat B."/>
            <person name="Van de Peer Y."/>
            <person name="Rouze P."/>
            <person name="Ellis J.G."/>
            <person name="Dodds P.N."/>
            <person name="Schein J.E."/>
            <person name="Zhong S."/>
            <person name="Hamelin R.C."/>
            <person name="Grigoriev I.V."/>
            <person name="Szabo L.J."/>
            <person name="Martin F."/>
        </authorList>
    </citation>
    <scope>NUCLEOTIDE SEQUENCE [LARGE SCALE GENOMIC DNA]</scope>
    <source>
        <strain evidence="3">98AG31 / pathotype 3-4-7</strain>
    </source>
</reference>
<feature type="region of interest" description="Disordered" evidence="1">
    <location>
        <begin position="70"/>
        <end position="106"/>
    </location>
</feature>
<dbReference type="Proteomes" id="UP000001072">
    <property type="component" value="Unassembled WGS sequence"/>
</dbReference>
<dbReference type="AlphaFoldDB" id="F4RUS5"/>
<accession>F4RUS5</accession>
<gene>
    <name evidence="2" type="ORF">MELLADRAFT_65291</name>
</gene>
<evidence type="ECO:0000256" key="1">
    <source>
        <dbReference type="SAM" id="MobiDB-lite"/>
    </source>
</evidence>
<name>F4RUS5_MELLP</name>
<protein>
    <submittedName>
        <fullName evidence="2">Uncharacterized protein</fullName>
    </submittedName>
</protein>
<dbReference type="KEGG" id="mlr:MELLADRAFT_65291"/>
<dbReference type="EMBL" id="GL883122">
    <property type="protein sequence ID" value="EGG03745.1"/>
    <property type="molecule type" value="Genomic_DNA"/>
</dbReference>
<proteinExistence type="predicted"/>
<sequence>MARPQSENLDTATVKGKDAKEVCSKDAIIEALHERLSQLETESASFAAQVSAASEDRRHIAALETTISPIVNTRGPNTDRSGGSTNPFVSCRAKDNNLVTPTPMGP</sequence>
<evidence type="ECO:0000313" key="2">
    <source>
        <dbReference type="EMBL" id="EGG03745.1"/>
    </source>
</evidence>
<keyword evidence="3" id="KW-1185">Reference proteome</keyword>
<dbReference type="OrthoDB" id="10513265at2759"/>
<dbReference type="VEuPathDB" id="FungiDB:MELLADRAFT_65291"/>
<dbReference type="InParanoid" id="F4RUS5"/>
<dbReference type="HOGENOM" id="CLU_146850_0_0_1"/>
<organism evidence="3">
    <name type="scientific">Melampsora larici-populina (strain 98AG31 / pathotype 3-4-7)</name>
    <name type="common">Poplar leaf rust fungus</name>
    <dbReference type="NCBI Taxonomy" id="747676"/>
    <lineage>
        <taxon>Eukaryota</taxon>
        <taxon>Fungi</taxon>
        <taxon>Dikarya</taxon>
        <taxon>Basidiomycota</taxon>
        <taxon>Pucciniomycotina</taxon>
        <taxon>Pucciniomycetes</taxon>
        <taxon>Pucciniales</taxon>
        <taxon>Melampsoraceae</taxon>
        <taxon>Melampsora</taxon>
    </lineage>
</organism>